<organism evidence="6 7">
    <name type="scientific">Rubus argutus</name>
    <name type="common">Southern blackberry</name>
    <dbReference type="NCBI Taxonomy" id="59490"/>
    <lineage>
        <taxon>Eukaryota</taxon>
        <taxon>Viridiplantae</taxon>
        <taxon>Streptophyta</taxon>
        <taxon>Embryophyta</taxon>
        <taxon>Tracheophyta</taxon>
        <taxon>Spermatophyta</taxon>
        <taxon>Magnoliopsida</taxon>
        <taxon>eudicotyledons</taxon>
        <taxon>Gunneridae</taxon>
        <taxon>Pentapetalae</taxon>
        <taxon>rosids</taxon>
        <taxon>fabids</taxon>
        <taxon>Rosales</taxon>
        <taxon>Rosaceae</taxon>
        <taxon>Rosoideae</taxon>
        <taxon>Rosoideae incertae sedis</taxon>
        <taxon>Rubus</taxon>
    </lineage>
</organism>
<gene>
    <name evidence="6" type="ORF">M0R45_006151</name>
</gene>
<dbReference type="InterPro" id="IPR027417">
    <property type="entry name" value="P-loop_NTPase"/>
</dbReference>
<keyword evidence="4" id="KW-0067">ATP-binding</keyword>
<dbReference type="InterPro" id="IPR041679">
    <property type="entry name" value="DNA2/NAM7-like_C"/>
</dbReference>
<accession>A0AAW1YQ71</accession>
<evidence type="ECO:0000256" key="1">
    <source>
        <dbReference type="ARBA" id="ARBA00022741"/>
    </source>
</evidence>
<dbReference type="Gene3D" id="3.40.50.300">
    <property type="entry name" value="P-loop containing nucleotide triphosphate hydrolases"/>
    <property type="match status" value="1"/>
</dbReference>
<evidence type="ECO:0000259" key="5">
    <source>
        <dbReference type="Pfam" id="PF13087"/>
    </source>
</evidence>
<evidence type="ECO:0000256" key="3">
    <source>
        <dbReference type="ARBA" id="ARBA00022806"/>
    </source>
</evidence>
<sequence>MVEVAVVCEMVASLYKEFIGTKKNVSIGVISPYKAQVYAIQEMLNKYIKRCGTGFSVSVRSVDGFQGGEEDVIIISTVRCNGNGSVGFLSNRQRANVALTRARHCLWILGNASTLINSDSIWKKLVLDAKKRNCFYNADEDSNLAKAIVTALLELGQLHSLLAIDSVLFKNAIWKVCFTDEFLNSITKIKDSGLLQEVLALLTKLSSGWRQAHRDKGIVENDGTPAQLLEKYKIKGHLNLMWTVDILQENAHYVQVMKFWDILPFSHVPELAKRLDIVFGNFTADKMNRCKHKCVDKNTVVPMRWPVVIRSIPEADHTKFVSETLFSLNITANQETSTSTYGETVKAVKSIRHCPLTLPNIHSKRNVNKNERSLCKIKAGDGVKDFSACLAADPVEFISKPLSSLCLKDKPAASTSTDMETVKAVKSIKHCPLTLPNIHSKRNVNKNERSLCKIKAGDGVKDFSACLAADPVEFISKPLSSLCLKDKPTASTSTDMSQQFCVKPEVNMVPAAPPSVLNLPAAAPPVVCFPAAPPPVCRPSLFVAFFAVLISCFGCN</sequence>
<name>A0AAW1YQ71_RUBAR</name>
<dbReference type="PANTHER" id="PTHR21529">
    <property type="entry name" value="MAMMARY TURMOR VIRUS RECEPTOR HOMOLOG 1, 2 MTVR1, 2"/>
    <property type="match status" value="1"/>
</dbReference>
<keyword evidence="1" id="KW-0547">Nucleotide-binding</keyword>
<dbReference type="FunFam" id="3.40.50.300:FF:000326">
    <property type="entry name" value="P-loop containing nucleoside triphosphate hydrolase"/>
    <property type="match status" value="1"/>
</dbReference>
<evidence type="ECO:0000256" key="4">
    <source>
        <dbReference type="ARBA" id="ARBA00022840"/>
    </source>
</evidence>
<proteinExistence type="predicted"/>
<comment type="caution">
    <text evidence="6">The sequence shown here is derived from an EMBL/GenBank/DDBJ whole genome shotgun (WGS) entry which is preliminary data.</text>
</comment>
<dbReference type="GO" id="GO:0016787">
    <property type="term" value="F:hydrolase activity"/>
    <property type="evidence" value="ECO:0007669"/>
    <property type="project" value="UniProtKB-KW"/>
</dbReference>
<evidence type="ECO:0000313" key="6">
    <source>
        <dbReference type="EMBL" id="KAK9950674.1"/>
    </source>
</evidence>
<feature type="domain" description="DNA2/NAM7 helicase-like C-terminal" evidence="5">
    <location>
        <begin position="2"/>
        <end position="112"/>
    </location>
</feature>
<dbReference type="CDD" id="cd18808">
    <property type="entry name" value="SF1_C_Upf1"/>
    <property type="match status" value="1"/>
</dbReference>
<dbReference type="EMBL" id="JBEDUW010000001">
    <property type="protein sequence ID" value="KAK9950674.1"/>
    <property type="molecule type" value="Genomic_DNA"/>
</dbReference>
<evidence type="ECO:0000256" key="2">
    <source>
        <dbReference type="ARBA" id="ARBA00022801"/>
    </source>
</evidence>
<keyword evidence="7" id="KW-1185">Reference proteome</keyword>
<dbReference type="Proteomes" id="UP001457282">
    <property type="component" value="Unassembled WGS sequence"/>
</dbReference>
<keyword evidence="2" id="KW-0378">Hydrolase</keyword>
<dbReference type="SUPFAM" id="SSF52540">
    <property type="entry name" value="P-loop containing nucleoside triphosphate hydrolases"/>
    <property type="match status" value="1"/>
</dbReference>
<keyword evidence="3" id="KW-0347">Helicase</keyword>
<evidence type="ECO:0000313" key="7">
    <source>
        <dbReference type="Proteomes" id="UP001457282"/>
    </source>
</evidence>
<dbReference type="InterPro" id="IPR047187">
    <property type="entry name" value="SF1_C_Upf1"/>
</dbReference>
<reference evidence="6 7" key="1">
    <citation type="journal article" date="2023" name="G3 (Bethesda)">
        <title>A chromosome-length genome assembly and annotation of blackberry (Rubus argutus, cv. 'Hillquist').</title>
        <authorList>
            <person name="Bruna T."/>
            <person name="Aryal R."/>
            <person name="Dudchenko O."/>
            <person name="Sargent D.J."/>
            <person name="Mead D."/>
            <person name="Buti M."/>
            <person name="Cavallini A."/>
            <person name="Hytonen T."/>
            <person name="Andres J."/>
            <person name="Pham M."/>
            <person name="Weisz D."/>
            <person name="Mascagni F."/>
            <person name="Usai G."/>
            <person name="Natali L."/>
            <person name="Bassil N."/>
            <person name="Fernandez G.E."/>
            <person name="Lomsadze A."/>
            <person name="Armour M."/>
            <person name="Olukolu B."/>
            <person name="Poorten T."/>
            <person name="Britton C."/>
            <person name="Davik J."/>
            <person name="Ashrafi H."/>
            <person name="Aiden E.L."/>
            <person name="Borodovsky M."/>
            <person name="Worthington M."/>
        </authorList>
    </citation>
    <scope>NUCLEOTIDE SEQUENCE [LARGE SCALE GENOMIC DNA]</scope>
    <source>
        <strain evidence="6">PI 553951</strain>
    </source>
</reference>
<protein>
    <recommendedName>
        <fullName evidence="5">DNA2/NAM7 helicase-like C-terminal domain-containing protein</fullName>
    </recommendedName>
</protein>
<dbReference type="PANTHER" id="PTHR21529:SF4">
    <property type="entry name" value="TPR AND ANKYRIN REPEAT-CONTAINING PROTEIN 1"/>
    <property type="match status" value="1"/>
</dbReference>
<dbReference type="GO" id="GO:0005694">
    <property type="term" value="C:chromosome"/>
    <property type="evidence" value="ECO:0007669"/>
    <property type="project" value="UniProtKB-ARBA"/>
</dbReference>
<dbReference type="GO" id="GO:0004386">
    <property type="term" value="F:helicase activity"/>
    <property type="evidence" value="ECO:0007669"/>
    <property type="project" value="UniProtKB-KW"/>
</dbReference>
<dbReference type="GO" id="GO:0005524">
    <property type="term" value="F:ATP binding"/>
    <property type="evidence" value="ECO:0007669"/>
    <property type="project" value="UniProtKB-KW"/>
</dbReference>
<dbReference type="InterPro" id="IPR039904">
    <property type="entry name" value="TRANK1"/>
</dbReference>
<dbReference type="Pfam" id="PF13087">
    <property type="entry name" value="AAA_12"/>
    <property type="match status" value="1"/>
</dbReference>
<dbReference type="AlphaFoldDB" id="A0AAW1YQ71"/>